<accession>A0A1S9N8X8</accession>
<feature type="transmembrane region" description="Helical" evidence="2">
    <location>
        <begin position="362"/>
        <end position="383"/>
    </location>
</feature>
<organism evidence="3 4">
    <name type="scientific">Clostridium beijerinckii</name>
    <name type="common">Clostridium MP</name>
    <dbReference type="NCBI Taxonomy" id="1520"/>
    <lineage>
        <taxon>Bacteria</taxon>
        <taxon>Bacillati</taxon>
        <taxon>Bacillota</taxon>
        <taxon>Clostridia</taxon>
        <taxon>Eubacteriales</taxon>
        <taxon>Clostridiaceae</taxon>
        <taxon>Clostridium</taxon>
    </lineage>
</organism>
<evidence type="ECO:0000313" key="4">
    <source>
        <dbReference type="Proteomes" id="UP000190959"/>
    </source>
</evidence>
<dbReference type="EMBL" id="MWMH01000002">
    <property type="protein sequence ID" value="OOP73870.1"/>
    <property type="molecule type" value="Genomic_DNA"/>
</dbReference>
<keyword evidence="2" id="KW-1133">Transmembrane helix</keyword>
<feature type="region of interest" description="Disordered" evidence="1">
    <location>
        <begin position="228"/>
        <end position="280"/>
    </location>
</feature>
<feature type="transmembrane region" description="Helical" evidence="2">
    <location>
        <begin position="403"/>
        <end position="427"/>
    </location>
</feature>
<dbReference type="Proteomes" id="UP000190959">
    <property type="component" value="Unassembled WGS sequence"/>
</dbReference>
<evidence type="ECO:0000313" key="3">
    <source>
        <dbReference type="EMBL" id="OOP73870.1"/>
    </source>
</evidence>
<evidence type="ECO:0000256" key="1">
    <source>
        <dbReference type="SAM" id="MobiDB-lite"/>
    </source>
</evidence>
<dbReference type="RefSeq" id="WP_078114827.1">
    <property type="nucleotide sequence ID" value="NZ_MWMH01000002.1"/>
</dbReference>
<evidence type="ECO:0000256" key="2">
    <source>
        <dbReference type="SAM" id="Phobius"/>
    </source>
</evidence>
<name>A0A1S9N8X8_CLOBE</name>
<proteinExistence type="predicted"/>
<protein>
    <submittedName>
        <fullName evidence="3">Uncharacterized protein</fullName>
    </submittedName>
</protein>
<feature type="transmembrane region" description="Helical" evidence="2">
    <location>
        <begin position="7"/>
        <end position="29"/>
    </location>
</feature>
<sequence length="437" mass="49389">MNKTRKSISVIIAILLVCSIIFAVLSIFLRAVVLNKNTYTTILEKNDTYAQVTEAIYYKIDALLSAKNINYDIKESIITEDDIRNEFDNVISGFIQYLKTDKNDIKPVDTELYKQRVSDVLHSAVNGIVKPNTNDLSFNGNVQAENLVSMGNKIRVDNMIISKEKSNVGQTSIEVQKLMTKDEAEAKVREILKEKGITEEQAIEMARKKGITEEQALKILAGYGITIDDKSEGNESKSESSDNSNVSSKQGSDNTTESSRKEQPANSQKENIINVPPTDKSIKSPLDSIVNKLLDEAGSSIEKEVEKMDMNKMLQSSKLQKLVKIEYIIYKMFWIFMIMPIFLIAILIKIHGKDINSSLKYIRNAFLSAGLILFAIFFGAYALKSYEKFNIDIVYFKDIISYIIKHFLIVLSTYSIVIFVLGLFLFIPTIKKVSKQN</sequence>
<feature type="transmembrane region" description="Helical" evidence="2">
    <location>
        <begin position="327"/>
        <end position="350"/>
    </location>
</feature>
<dbReference type="AlphaFoldDB" id="A0A1S9N8X8"/>
<gene>
    <name evidence="3" type="ORF">CBEIBR21_05065</name>
</gene>
<keyword evidence="2" id="KW-0472">Membrane</keyword>
<comment type="caution">
    <text evidence="3">The sequence shown here is derived from an EMBL/GenBank/DDBJ whole genome shotgun (WGS) entry which is preliminary data.</text>
</comment>
<feature type="compositionally biased region" description="Basic and acidic residues" evidence="1">
    <location>
        <begin position="228"/>
        <end position="240"/>
    </location>
</feature>
<keyword evidence="2" id="KW-0812">Transmembrane</keyword>
<reference evidence="3 4" key="1">
    <citation type="submission" date="2017-02" db="EMBL/GenBank/DDBJ databases">
        <title>Genome sequence of Clostridium beijerinckii Br21.</title>
        <authorList>
            <person name="Fonseca B.C."/>
            <person name="Guazzaroni M.E."/>
            <person name="Riano-Pachon D.M."/>
            <person name="Reginatto V."/>
        </authorList>
    </citation>
    <scope>NUCLEOTIDE SEQUENCE [LARGE SCALE GENOMIC DNA]</scope>
    <source>
        <strain evidence="3 4">Br21</strain>
    </source>
</reference>